<evidence type="ECO:0000313" key="2">
    <source>
        <dbReference type="EMBL" id="CAA9462001.1"/>
    </source>
</evidence>
<gene>
    <name evidence="2" type="ORF">AVDCRST_MAG25-998</name>
</gene>
<feature type="compositionally biased region" description="Basic residues" evidence="1">
    <location>
        <begin position="222"/>
        <end position="239"/>
    </location>
</feature>
<feature type="compositionally biased region" description="Basic residues" evidence="1">
    <location>
        <begin position="131"/>
        <end position="153"/>
    </location>
</feature>
<evidence type="ECO:0000256" key="1">
    <source>
        <dbReference type="SAM" id="MobiDB-lite"/>
    </source>
</evidence>
<feature type="compositionally biased region" description="Basic and acidic residues" evidence="1">
    <location>
        <begin position="299"/>
        <end position="319"/>
    </location>
</feature>
<feature type="compositionally biased region" description="Basic residues" evidence="1">
    <location>
        <begin position="114"/>
        <end position="125"/>
    </location>
</feature>
<name>A0A6J4R5G6_9ACTN</name>
<protein>
    <submittedName>
        <fullName evidence="2">Phosphotriesterase, putative</fullName>
    </submittedName>
</protein>
<feature type="compositionally biased region" description="Basic and acidic residues" evidence="1">
    <location>
        <begin position="154"/>
        <end position="181"/>
    </location>
</feature>
<sequence>VHPDQHGNGPDSPRRPRQDPDARALFLRLSGLRGGLPGLQVSRGAREHGRRGRRAGEGPGRKDDSGRHAERVRTRPGASARGLREERRPDRLLDRLLLRGRGGHCLLQVPKRPPGYRRGRGRGAHGGRAYRGNRRYRHKSRRHQARLRQGCHHGLREDVLPRRGEGPEGHRRPDHHAHPGGDDGPGAGRPPRGGRREPGAGHDRPHGRQHRRRLPHGDARARRQRGLRPLRRPGHRRRPDGRGAQSHPAGTPRDGVWWAHHALPRHHQRLARPPARHARRGGGSPEGLAYNPPLRQHRPVPEGRGRGRRAARFDLHREPAAALRPLAGPHDGGPGDGRDGRLL</sequence>
<feature type="compositionally biased region" description="Basic and acidic residues" evidence="1">
    <location>
        <begin position="12"/>
        <end position="22"/>
    </location>
</feature>
<reference evidence="2" key="1">
    <citation type="submission" date="2020-02" db="EMBL/GenBank/DDBJ databases">
        <authorList>
            <person name="Meier V. D."/>
        </authorList>
    </citation>
    <scope>NUCLEOTIDE SEQUENCE</scope>
    <source>
        <strain evidence="2">AVDCRST_MAG25</strain>
    </source>
</reference>
<feature type="non-terminal residue" evidence="2">
    <location>
        <position position="343"/>
    </location>
</feature>
<feature type="compositionally biased region" description="Basic and acidic residues" evidence="1">
    <location>
        <begin position="54"/>
        <end position="73"/>
    </location>
</feature>
<proteinExistence type="predicted"/>
<dbReference type="AlphaFoldDB" id="A0A6J4R5G6"/>
<feature type="non-terminal residue" evidence="2">
    <location>
        <position position="1"/>
    </location>
</feature>
<feature type="region of interest" description="Disordered" evidence="1">
    <location>
        <begin position="1"/>
        <end position="87"/>
    </location>
</feature>
<organism evidence="2">
    <name type="scientific">uncultured Rubrobacteraceae bacterium</name>
    <dbReference type="NCBI Taxonomy" id="349277"/>
    <lineage>
        <taxon>Bacteria</taxon>
        <taxon>Bacillati</taxon>
        <taxon>Actinomycetota</taxon>
        <taxon>Rubrobacteria</taxon>
        <taxon>Rubrobacterales</taxon>
        <taxon>Rubrobacteraceae</taxon>
        <taxon>environmental samples</taxon>
    </lineage>
</organism>
<feature type="compositionally biased region" description="Basic and acidic residues" evidence="1">
    <location>
        <begin position="194"/>
        <end position="206"/>
    </location>
</feature>
<feature type="region of interest" description="Disordered" evidence="1">
    <location>
        <begin position="105"/>
        <end position="255"/>
    </location>
</feature>
<accession>A0A6J4R5G6</accession>
<feature type="region of interest" description="Disordered" evidence="1">
    <location>
        <begin position="267"/>
        <end position="343"/>
    </location>
</feature>
<feature type="compositionally biased region" description="Basic residues" evidence="1">
    <location>
        <begin position="267"/>
        <end position="280"/>
    </location>
</feature>
<dbReference type="EMBL" id="CADCVI010000062">
    <property type="protein sequence ID" value="CAA9462001.1"/>
    <property type="molecule type" value="Genomic_DNA"/>
</dbReference>